<keyword evidence="3" id="KW-0812">Transmembrane</keyword>
<dbReference type="Gene3D" id="1.10.1410.10">
    <property type="match status" value="1"/>
</dbReference>
<keyword evidence="5" id="KW-0548">Nucleotidyltransferase</keyword>
<dbReference type="SUPFAM" id="SSF81301">
    <property type="entry name" value="Nucleotidyltransferase"/>
    <property type="match status" value="1"/>
</dbReference>
<accession>A0A422NJM7</accession>
<reference evidence="5 6" key="1">
    <citation type="journal article" date="2018" name="BMC Genomics">
        <title>Genomic comparison of Trypanosoma conorhini and Trypanosoma rangeli to Trypanosoma cruzi strains of high and low virulence.</title>
        <authorList>
            <person name="Bradwell K.R."/>
            <person name="Koparde V.N."/>
            <person name="Matveyev A.V."/>
            <person name="Serrano M.G."/>
            <person name="Alves J.M."/>
            <person name="Parikh H."/>
            <person name="Huang B."/>
            <person name="Lee V."/>
            <person name="Espinosa-Alvarez O."/>
            <person name="Ortiz P.A."/>
            <person name="Costa-Martins A.G."/>
            <person name="Teixeira M.M."/>
            <person name="Buck G.A."/>
        </authorList>
    </citation>
    <scope>NUCLEOTIDE SEQUENCE [LARGE SCALE GENOMIC DNA]</scope>
    <source>
        <strain evidence="5 6">AM80</strain>
    </source>
</reference>
<dbReference type="RefSeq" id="XP_029238828.1">
    <property type="nucleotide sequence ID" value="XM_029381335.1"/>
</dbReference>
<evidence type="ECO:0000256" key="2">
    <source>
        <dbReference type="ARBA" id="ARBA00049105"/>
    </source>
</evidence>
<dbReference type="Pfam" id="PF22600">
    <property type="entry name" value="MTPAP-like_central"/>
    <property type="match status" value="1"/>
</dbReference>
<dbReference type="GO" id="GO:0005739">
    <property type="term" value="C:mitochondrion"/>
    <property type="evidence" value="ECO:0007669"/>
    <property type="project" value="UniProtKB-ARBA"/>
</dbReference>
<keyword evidence="6" id="KW-1185">Reference proteome</keyword>
<dbReference type="GeneID" id="40328338"/>
<name>A0A422NJM7_TRYRA</name>
<dbReference type="GO" id="GO:0031123">
    <property type="term" value="P:RNA 3'-end processing"/>
    <property type="evidence" value="ECO:0007669"/>
    <property type="project" value="TreeGrafter"/>
</dbReference>
<dbReference type="InterPro" id="IPR043519">
    <property type="entry name" value="NT_sf"/>
</dbReference>
<evidence type="ECO:0000256" key="1">
    <source>
        <dbReference type="ARBA" id="ARBA00012472"/>
    </source>
</evidence>
<dbReference type="PANTHER" id="PTHR12271:SF97">
    <property type="entry name" value="MITOCHONDRIAL EDITOSOME-LIKE COMPLEX ASSOCIATED TUTASE"/>
    <property type="match status" value="1"/>
</dbReference>
<dbReference type="GO" id="GO:0050265">
    <property type="term" value="F:RNA uridylyltransferase activity"/>
    <property type="evidence" value="ECO:0007669"/>
    <property type="project" value="UniProtKB-EC"/>
</dbReference>
<dbReference type="OMA" id="GAYIHLV"/>
<dbReference type="InterPro" id="IPR054708">
    <property type="entry name" value="MTPAP-like_central"/>
</dbReference>
<dbReference type="SUPFAM" id="SSF81631">
    <property type="entry name" value="PAP/OAS1 substrate-binding domain"/>
    <property type="match status" value="1"/>
</dbReference>
<comment type="caution">
    <text evidence="5">The sequence shown here is derived from an EMBL/GenBank/DDBJ whole genome shotgun (WGS) entry which is preliminary data.</text>
</comment>
<keyword evidence="3" id="KW-1133">Transmembrane helix</keyword>
<dbReference type="FunFam" id="3.30.460.10:FF:000069">
    <property type="entry name" value="Mitochondrial editosome-like complex associated TUTase"/>
    <property type="match status" value="1"/>
</dbReference>
<protein>
    <recommendedName>
        <fullName evidence="1">RNA uridylyltransferase</fullName>
        <ecNumber evidence="1">2.7.7.52</ecNumber>
    </recommendedName>
</protein>
<feature type="domain" description="Poly(A) RNA polymerase mitochondrial-like central palm" evidence="4">
    <location>
        <begin position="67"/>
        <end position="205"/>
    </location>
</feature>
<dbReference type="AlphaFoldDB" id="A0A422NJM7"/>
<gene>
    <name evidence="5" type="ORF">TraAM80_04405</name>
</gene>
<sequence>MRKQQGWGCWVVGVENLRDSHLLPFGVSDISPFFFFFFSIFCKVNIITGGTAWTAERMNVARRKFIKDMMAHYRASQPPADHETILKDLQERVFDIGLRSVNKAHVEIFGSHVSGFCKPTSDVDLSLTYRNFSSWLQGMERVDDQDNKRLMRFSKEAAEMGMEEVRYIRARIPVVQFVDSLSGLHCDVSIGNVGGVENSQILAAIREVFPDFYCAYIHLVKEWGKAREVIAPERSTFNSFTVTTMALMVLQELGLLPVFSKPTGDFGELTLPDVRLQLEGFRLPSIYDSLHGDDEKLGEAVFFCLQRFAEYYSKYDFRSGTVSLIHPRRHRSVYEKVVKRYLERLGAKKRLEWEKYLAEHKEDGAFDENDFSAAMQNETTQRPSTSPYVVEDFVNYVNCGRRVQATRVRHVQQEFNRLHEMLVGNETGLDFEEVFRESDVVPRFHGFESVGARDPRVKTFRAR</sequence>
<dbReference type="CDD" id="cd05402">
    <property type="entry name" value="NT_PAP_TUTase"/>
    <property type="match status" value="1"/>
</dbReference>
<dbReference type="OrthoDB" id="2274644at2759"/>
<comment type="catalytic activity">
    <reaction evidence="2">
        <text>RNA(n) + UTP = RNA(n)-3'-uridine ribonucleotide + diphosphate</text>
        <dbReference type="Rhea" id="RHEA:14785"/>
        <dbReference type="Rhea" id="RHEA-COMP:14527"/>
        <dbReference type="Rhea" id="RHEA-COMP:17348"/>
        <dbReference type="ChEBI" id="CHEBI:33019"/>
        <dbReference type="ChEBI" id="CHEBI:46398"/>
        <dbReference type="ChEBI" id="CHEBI:140395"/>
        <dbReference type="ChEBI" id="CHEBI:173116"/>
        <dbReference type="EC" id="2.7.7.52"/>
    </reaction>
</comment>
<dbReference type="VEuPathDB" id="TriTrypDB:TRSC58_01461"/>
<evidence type="ECO:0000313" key="6">
    <source>
        <dbReference type="Proteomes" id="UP000283634"/>
    </source>
</evidence>
<feature type="transmembrane region" description="Helical" evidence="3">
    <location>
        <begin position="33"/>
        <end position="55"/>
    </location>
</feature>
<evidence type="ECO:0000313" key="5">
    <source>
        <dbReference type="EMBL" id="RNF05683.1"/>
    </source>
</evidence>
<dbReference type="Gene3D" id="3.30.460.10">
    <property type="entry name" value="Beta Polymerase, domain 2"/>
    <property type="match status" value="1"/>
</dbReference>
<keyword evidence="3" id="KW-0472">Membrane</keyword>
<evidence type="ECO:0000259" key="4">
    <source>
        <dbReference type="Pfam" id="PF22600"/>
    </source>
</evidence>
<organism evidence="5 6">
    <name type="scientific">Trypanosoma rangeli</name>
    <dbReference type="NCBI Taxonomy" id="5698"/>
    <lineage>
        <taxon>Eukaryota</taxon>
        <taxon>Discoba</taxon>
        <taxon>Euglenozoa</taxon>
        <taxon>Kinetoplastea</taxon>
        <taxon>Metakinetoplastina</taxon>
        <taxon>Trypanosomatida</taxon>
        <taxon>Trypanosomatidae</taxon>
        <taxon>Trypanosoma</taxon>
        <taxon>Herpetosoma</taxon>
    </lineage>
</organism>
<dbReference type="PANTHER" id="PTHR12271">
    <property type="entry name" value="POLY A POLYMERASE CID PAP -RELATED"/>
    <property type="match status" value="1"/>
</dbReference>
<dbReference type="EMBL" id="MKGL01000128">
    <property type="protein sequence ID" value="RNF05683.1"/>
    <property type="molecule type" value="Genomic_DNA"/>
</dbReference>
<keyword evidence="5" id="KW-0808">Transferase</keyword>
<dbReference type="Proteomes" id="UP000283634">
    <property type="component" value="Unassembled WGS sequence"/>
</dbReference>
<evidence type="ECO:0000256" key="3">
    <source>
        <dbReference type="SAM" id="Phobius"/>
    </source>
</evidence>
<proteinExistence type="predicted"/>
<dbReference type="EC" id="2.7.7.52" evidence="1"/>